<reference evidence="3" key="2">
    <citation type="submission" date="2021-01" db="EMBL/GenBank/DDBJ databases">
        <authorList>
            <person name="Schikora-Tamarit M.A."/>
        </authorList>
    </citation>
    <scope>NUCLEOTIDE SEQUENCE</scope>
    <source>
        <strain evidence="3">CBS2887</strain>
    </source>
</reference>
<keyword evidence="2" id="KW-1133">Transmembrane helix</keyword>
<evidence type="ECO:0000313" key="4">
    <source>
        <dbReference type="Proteomes" id="UP000774326"/>
    </source>
</evidence>
<gene>
    <name evidence="3" type="ORF">WICPIJ_000888</name>
</gene>
<feature type="compositionally biased region" description="Basic and acidic residues" evidence="1">
    <location>
        <begin position="566"/>
        <end position="577"/>
    </location>
</feature>
<keyword evidence="2" id="KW-0812">Transmembrane</keyword>
<reference evidence="3" key="1">
    <citation type="journal article" date="2021" name="Open Biol.">
        <title>Shared evolutionary footprints suggest mitochondrial oxidative damage underlies multiple complex I losses in fungi.</title>
        <authorList>
            <person name="Schikora-Tamarit M.A."/>
            <person name="Marcet-Houben M."/>
            <person name="Nosek J."/>
            <person name="Gabaldon T."/>
        </authorList>
    </citation>
    <scope>NUCLEOTIDE SEQUENCE</scope>
    <source>
        <strain evidence="3">CBS2887</strain>
    </source>
</reference>
<comment type="caution">
    <text evidence="3">The sequence shown here is derived from an EMBL/GenBank/DDBJ whole genome shotgun (WGS) entry which is preliminary data.</text>
</comment>
<dbReference type="OrthoDB" id="3980597at2759"/>
<dbReference type="EMBL" id="JAEUBG010000519">
    <property type="protein sequence ID" value="KAH3688117.1"/>
    <property type="molecule type" value="Genomic_DNA"/>
</dbReference>
<proteinExistence type="predicted"/>
<name>A0A9P8QCN6_WICPI</name>
<evidence type="ECO:0000313" key="3">
    <source>
        <dbReference type="EMBL" id="KAH3688117.1"/>
    </source>
</evidence>
<keyword evidence="4" id="KW-1185">Reference proteome</keyword>
<feature type="transmembrane region" description="Helical" evidence="2">
    <location>
        <begin position="21"/>
        <end position="43"/>
    </location>
</feature>
<organism evidence="3 4">
    <name type="scientific">Wickerhamomyces pijperi</name>
    <name type="common">Yeast</name>
    <name type="synonym">Pichia pijperi</name>
    <dbReference type="NCBI Taxonomy" id="599730"/>
    <lineage>
        <taxon>Eukaryota</taxon>
        <taxon>Fungi</taxon>
        <taxon>Dikarya</taxon>
        <taxon>Ascomycota</taxon>
        <taxon>Saccharomycotina</taxon>
        <taxon>Saccharomycetes</taxon>
        <taxon>Phaffomycetales</taxon>
        <taxon>Wickerhamomycetaceae</taxon>
        <taxon>Wickerhamomyces</taxon>
    </lineage>
</organism>
<dbReference type="Proteomes" id="UP000774326">
    <property type="component" value="Unassembled WGS sequence"/>
</dbReference>
<evidence type="ECO:0000256" key="1">
    <source>
        <dbReference type="SAM" id="MobiDB-lite"/>
    </source>
</evidence>
<sequence length="707" mass="81478">MATHTSRIQAFSVKIQHNKQLQTGTVLLITIFLLSSLVSLYSFQTTDILQVATYDPSNYQKTLKSTSSSSSSSASSAQDPVNKQRDSIVSVINGGIHDSDVTIYTFFNEDKISQKSKEEQRYHKALLKYWITWYQHLGLKIQVLTYADAFTSPKYTQFKRAGQVVDERGRIIEKNLVLLAWDSKLEDNGIFIDYSLFLNFGEGQVEKLMALSKFDKFVSYDDSFRILSTGRHALVNLMSAYITNAENTHELVFKDESNVTPSWFLDYSHRVIGNLINTDNPRFLFNFVPKLLNHQLRYLKLAHIEEFQLIDLVSFSNHHFIQPLIRSIKALTTTPLSDSEFFSRVPLPTYDNLLKFTEFKEQNQGDYHKFPPKVTVDSSFNNIKSNNEFLVKIYDLFFPKYTLVIPPIRIVNELNLAELNSKNSKSKANSNLKSKSTVNLISWPHPLNVLTVLDYQSLDILQSEEITAFNKKDYISSTLLSLNPGQWRSLKQVISHKSQSSLFLNFEMNLHNSDKQAIQALNQQFSMFLGIYDLDVSVPTHSHDSKAHPQTVSPAESNTASASSDTDARNSQDEPVIDDSRDIYSLMDVVPGLTQLQITKKLQELQTLYFQYKEVNQRPFKINQRQSTQKLTTLKNNLRHNFKDKKPILNVDVLRNLLMETNGNFEQKKDPLIEISENVNERDTEIWYLIRNSRSVEEKLYKLIRDF</sequence>
<evidence type="ECO:0000256" key="2">
    <source>
        <dbReference type="SAM" id="Phobius"/>
    </source>
</evidence>
<protein>
    <submittedName>
        <fullName evidence="3">Uncharacterized protein</fullName>
    </submittedName>
</protein>
<dbReference type="AlphaFoldDB" id="A0A9P8QCN6"/>
<feature type="region of interest" description="Disordered" evidence="1">
    <location>
        <begin position="540"/>
        <end position="577"/>
    </location>
</feature>
<keyword evidence="2" id="KW-0472">Membrane</keyword>
<accession>A0A9P8QCN6</accession>